<dbReference type="Proteomes" id="UP000051442">
    <property type="component" value="Unassembled WGS sequence"/>
</dbReference>
<proteinExistence type="predicted"/>
<name>A0A0R2F8B9_9LACO</name>
<feature type="chain" id="PRO_5038588174" evidence="1">
    <location>
        <begin position="23"/>
        <end position="155"/>
    </location>
</feature>
<gene>
    <name evidence="2" type="ORF">FD14_GL001131</name>
</gene>
<keyword evidence="1" id="KW-0732">Signal</keyword>
<sequence length="155" mass="17548">MMIMLTSTKPLLAVGLTLSVGAGVSWLQPTDVSAKYTTTPSSLRGKWQTHRDSNGESQFLSISKYGFYVNNFRYGRSVGQPSYFSGKRLTAYRSGYDLVVSQKSPRGYYSLGKNGTDAIWHLKKTRYHGQTVLKSWYYRLGDAVKPIGSSYYYHR</sequence>
<comment type="caution">
    <text evidence="2">The sequence shown here is derived from an EMBL/GenBank/DDBJ whole genome shotgun (WGS) entry which is preliminary data.</text>
</comment>
<dbReference type="PATRIC" id="fig|1423804.4.peg.1213"/>
<evidence type="ECO:0000256" key="1">
    <source>
        <dbReference type="SAM" id="SignalP"/>
    </source>
</evidence>
<reference evidence="2 3" key="1">
    <citation type="journal article" date="2015" name="Genome Announc.">
        <title>Expanding the biotechnology potential of lactobacilli through comparative genomics of 213 strains and associated genera.</title>
        <authorList>
            <person name="Sun Z."/>
            <person name="Harris H.M."/>
            <person name="McCann A."/>
            <person name="Guo C."/>
            <person name="Argimon S."/>
            <person name="Zhang W."/>
            <person name="Yang X."/>
            <person name="Jeffery I.B."/>
            <person name="Cooney J.C."/>
            <person name="Kagawa T.F."/>
            <person name="Liu W."/>
            <person name="Song Y."/>
            <person name="Salvetti E."/>
            <person name="Wrobel A."/>
            <person name="Rasinkangas P."/>
            <person name="Parkhill J."/>
            <person name="Rea M.C."/>
            <person name="O'Sullivan O."/>
            <person name="Ritari J."/>
            <person name="Douillard F.P."/>
            <person name="Paul Ross R."/>
            <person name="Yang R."/>
            <person name="Briner A.E."/>
            <person name="Felis G.E."/>
            <person name="de Vos W.M."/>
            <person name="Barrangou R."/>
            <person name="Klaenhammer T.R."/>
            <person name="Caufield P.W."/>
            <person name="Cui Y."/>
            <person name="Zhang H."/>
            <person name="O'Toole P.W."/>
        </authorList>
    </citation>
    <scope>NUCLEOTIDE SEQUENCE [LARGE SCALE GENOMIC DNA]</scope>
    <source>
        <strain evidence="2 3">DSM 23365</strain>
    </source>
</reference>
<protein>
    <submittedName>
        <fullName evidence="2">Uncharacterized protein</fullName>
    </submittedName>
</protein>
<evidence type="ECO:0000313" key="2">
    <source>
        <dbReference type="EMBL" id="KRN21388.1"/>
    </source>
</evidence>
<dbReference type="EMBL" id="AYZM01000117">
    <property type="protein sequence ID" value="KRN21388.1"/>
    <property type="molecule type" value="Genomic_DNA"/>
</dbReference>
<evidence type="ECO:0000313" key="3">
    <source>
        <dbReference type="Proteomes" id="UP000051442"/>
    </source>
</evidence>
<dbReference type="AlphaFoldDB" id="A0A0R2F8B9"/>
<feature type="signal peptide" evidence="1">
    <location>
        <begin position="1"/>
        <end position="22"/>
    </location>
</feature>
<accession>A0A0R2F8B9</accession>
<organism evidence="2 3">
    <name type="scientific">Secundilactobacillus similis DSM 23365 = JCM 2765</name>
    <dbReference type="NCBI Taxonomy" id="1423804"/>
    <lineage>
        <taxon>Bacteria</taxon>
        <taxon>Bacillati</taxon>
        <taxon>Bacillota</taxon>
        <taxon>Bacilli</taxon>
        <taxon>Lactobacillales</taxon>
        <taxon>Lactobacillaceae</taxon>
        <taxon>Secundilactobacillus</taxon>
    </lineage>
</organism>
<keyword evidence="3" id="KW-1185">Reference proteome</keyword>